<evidence type="ECO:0000256" key="4">
    <source>
        <dbReference type="ARBA" id="ARBA00023163"/>
    </source>
</evidence>
<accession>A0AB40D274</accession>
<dbReference type="GeneID" id="120283739"/>
<feature type="compositionally biased region" description="Low complexity" evidence="7">
    <location>
        <begin position="108"/>
        <end position="126"/>
    </location>
</feature>
<dbReference type="Pfam" id="PF04844">
    <property type="entry name" value="Ovate"/>
    <property type="match status" value="1"/>
</dbReference>
<dbReference type="GO" id="GO:0045892">
    <property type="term" value="P:negative regulation of DNA-templated transcription"/>
    <property type="evidence" value="ECO:0007669"/>
    <property type="project" value="UniProtKB-UniRule"/>
</dbReference>
<evidence type="ECO:0000313" key="9">
    <source>
        <dbReference type="Proteomes" id="UP001515500"/>
    </source>
</evidence>
<feature type="region of interest" description="Disordered" evidence="7">
    <location>
        <begin position="31"/>
        <end position="58"/>
    </location>
</feature>
<comment type="subcellular location">
    <subcellularLocation>
        <location evidence="1 6">Nucleus</location>
    </subcellularLocation>
</comment>
<comment type="function">
    <text evidence="6">Transcriptional repressor that regulates multiple aspects of plant growth and development.</text>
</comment>
<proteinExistence type="predicted"/>
<keyword evidence="5 6" id="KW-0539">Nucleus</keyword>
<organism evidence="9 10">
    <name type="scientific">Dioscorea cayennensis subsp. rotundata</name>
    <name type="common">White Guinea yam</name>
    <name type="synonym">Dioscorea rotundata</name>
    <dbReference type="NCBI Taxonomy" id="55577"/>
    <lineage>
        <taxon>Eukaryota</taxon>
        <taxon>Viridiplantae</taxon>
        <taxon>Streptophyta</taxon>
        <taxon>Embryophyta</taxon>
        <taxon>Tracheophyta</taxon>
        <taxon>Spermatophyta</taxon>
        <taxon>Magnoliopsida</taxon>
        <taxon>Liliopsida</taxon>
        <taxon>Dioscoreales</taxon>
        <taxon>Dioscoreaceae</taxon>
        <taxon>Dioscorea</taxon>
    </lineage>
</organism>
<keyword evidence="3 6" id="KW-0805">Transcription regulation</keyword>
<evidence type="ECO:0000256" key="1">
    <source>
        <dbReference type="ARBA" id="ARBA00004123"/>
    </source>
</evidence>
<feature type="compositionally biased region" description="Polar residues" evidence="7">
    <location>
        <begin position="41"/>
        <end position="58"/>
    </location>
</feature>
<dbReference type="PANTHER" id="PTHR33057">
    <property type="entry name" value="TRANSCRIPTION REPRESSOR OFP7-RELATED"/>
    <property type="match status" value="1"/>
</dbReference>
<dbReference type="InterPro" id="IPR038933">
    <property type="entry name" value="Ovate"/>
</dbReference>
<dbReference type="PROSITE" id="PS51754">
    <property type="entry name" value="OVATE"/>
    <property type="match status" value="1"/>
</dbReference>
<protein>
    <recommendedName>
        <fullName evidence="6">Transcription repressor</fullName>
    </recommendedName>
    <alternativeName>
        <fullName evidence="6">Ovate family protein</fullName>
    </alternativeName>
</protein>
<name>A0AB40D274_DIOCR</name>
<gene>
    <name evidence="10" type="primary">LOC120283739</name>
</gene>
<keyword evidence="4 6" id="KW-0804">Transcription</keyword>
<dbReference type="GO" id="GO:0005634">
    <property type="term" value="C:nucleus"/>
    <property type="evidence" value="ECO:0007669"/>
    <property type="project" value="UniProtKB-SubCell"/>
</dbReference>
<dbReference type="NCBIfam" id="TIGR01568">
    <property type="entry name" value="A_thal_3678"/>
    <property type="match status" value="1"/>
</dbReference>
<dbReference type="PANTHER" id="PTHR33057:SF82">
    <property type="entry name" value="TRANSCRIPTION REPRESSOR OFP5"/>
    <property type="match status" value="1"/>
</dbReference>
<dbReference type="AlphaFoldDB" id="A0AB40D274"/>
<feature type="domain" description="OVATE" evidence="8">
    <location>
        <begin position="191"/>
        <end position="250"/>
    </location>
</feature>
<keyword evidence="9" id="KW-1185">Reference proteome</keyword>
<keyword evidence="2 6" id="KW-0678">Repressor</keyword>
<evidence type="ECO:0000256" key="7">
    <source>
        <dbReference type="SAM" id="MobiDB-lite"/>
    </source>
</evidence>
<dbReference type="InterPro" id="IPR025830">
    <property type="entry name" value="DNA_bnd_dom_ovate"/>
</dbReference>
<dbReference type="RefSeq" id="XP_039146400.1">
    <property type="nucleotide sequence ID" value="XM_039290466.1"/>
</dbReference>
<evidence type="ECO:0000259" key="8">
    <source>
        <dbReference type="PROSITE" id="PS51754"/>
    </source>
</evidence>
<feature type="compositionally biased region" description="Basic residues" evidence="7">
    <location>
        <begin position="95"/>
        <end position="104"/>
    </location>
</feature>
<reference evidence="10" key="1">
    <citation type="submission" date="2025-08" db="UniProtKB">
        <authorList>
            <consortium name="RefSeq"/>
        </authorList>
    </citation>
    <scope>IDENTIFICATION</scope>
</reference>
<sequence>MGNHRFKLANMMPNAWFYKLKDMSMIKRSSQYKAPKPFPQPTNYSTFQPSNNQSLTPSRASYYFSTKRRDLVKLPSSPIHPKASDTHFPLDPPRKSKRKTKRRTSVQPPTSVLTSSISSTCSCSTNSPTRFQELNLKPCLTKPKLEEKCSKSPRPPSRLKLHVNSPRLRIMNRKNQAVQHQRKSISQSFAVVKASSNPQKDFRDSMVEMIIENNIRASKDLEDLLACYLSLNSDEYHDVIVKVFEQIWFDLTDIGL</sequence>
<dbReference type="Proteomes" id="UP001515500">
    <property type="component" value="Chromosome 19"/>
</dbReference>
<evidence type="ECO:0000256" key="6">
    <source>
        <dbReference type="RuleBase" id="RU367028"/>
    </source>
</evidence>
<dbReference type="Pfam" id="PF13724">
    <property type="entry name" value="DNA_binding_2"/>
    <property type="match status" value="1"/>
</dbReference>
<evidence type="ECO:0000256" key="2">
    <source>
        <dbReference type="ARBA" id="ARBA00022491"/>
    </source>
</evidence>
<dbReference type="GO" id="GO:0003677">
    <property type="term" value="F:DNA binding"/>
    <property type="evidence" value="ECO:0007669"/>
    <property type="project" value="InterPro"/>
</dbReference>
<dbReference type="InterPro" id="IPR006458">
    <property type="entry name" value="Ovate_C"/>
</dbReference>
<evidence type="ECO:0000256" key="5">
    <source>
        <dbReference type="ARBA" id="ARBA00023242"/>
    </source>
</evidence>
<evidence type="ECO:0000256" key="3">
    <source>
        <dbReference type="ARBA" id="ARBA00023015"/>
    </source>
</evidence>
<feature type="region of interest" description="Disordered" evidence="7">
    <location>
        <begin position="73"/>
        <end position="126"/>
    </location>
</feature>
<evidence type="ECO:0000313" key="10">
    <source>
        <dbReference type="RefSeq" id="XP_039146400.1"/>
    </source>
</evidence>